<keyword evidence="11" id="KW-1185">Reference proteome</keyword>
<dbReference type="InterPro" id="IPR000719">
    <property type="entry name" value="Prot_kinase_dom"/>
</dbReference>
<feature type="domain" description="Protein kinase" evidence="9">
    <location>
        <begin position="37"/>
        <end position="310"/>
    </location>
</feature>
<reference evidence="10" key="2">
    <citation type="submission" date="2020-08" db="EMBL/GenBank/DDBJ databases">
        <authorList>
            <person name="Chen M."/>
            <person name="Teng W."/>
            <person name="Zhao L."/>
            <person name="Hu C."/>
            <person name="Zhou Y."/>
            <person name="Han B."/>
            <person name="Song L."/>
            <person name="Shu W."/>
        </authorList>
    </citation>
    <scope>NUCLEOTIDE SEQUENCE</scope>
    <source>
        <strain evidence="10">FACHB-1375</strain>
    </source>
</reference>
<dbReference type="InterPro" id="IPR008271">
    <property type="entry name" value="Ser/Thr_kinase_AS"/>
</dbReference>
<keyword evidence="4" id="KW-0547">Nucleotide-binding</keyword>
<comment type="catalytic activity">
    <reaction evidence="8">
        <text>L-seryl-[protein] + ATP = O-phospho-L-seryl-[protein] + ADP + H(+)</text>
        <dbReference type="Rhea" id="RHEA:17989"/>
        <dbReference type="Rhea" id="RHEA-COMP:9863"/>
        <dbReference type="Rhea" id="RHEA-COMP:11604"/>
        <dbReference type="ChEBI" id="CHEBI:15378"/>
        <dbReference type="ChEBI" id="CHEBI:29999"/>
        <dbReference type="ChEBI" id="CHEBI:30616"/>
        <dbReference type="ChEBI" id="CHEBI:83421"/>
        <dbReference type="ChEBI" id="CHEBI:456216"/>
        <dbReference type="EC" id="2.7.11.1"/>
    </reaction>
</comment>
<dbReference type="PROSITE" id="PS50011">
    <property type="entry name" value="PROTEIN_KINASE_DOM"/>
    <property type="match status" value="1"/>
</dbReference>
<dbReference type="PROSITE" id="PS00108">
    <property type="entry name" value="PROTEIN_KINASE_ST"/>
    <property type="match status" value="1"/>
</dbReference>
<evidence type="ECO:0000256" key="7">
    <source>
        <dbReference type="ARBA" id="ARBA00047899"/>
    </source>
</evidence>
<accession>A0A926VJN7</accession>
<dbReference type="InterPro" id="IPR011009">
    <property type="entry name" value="Kinase-like_dom_sf"/>
</dbReference>
<keyword evidence="3" id="KW-0808">Transferase</keyword>
<dbReference type="SMART" id="SM00220">
    <property type="entry name" value="S_TKc"/>
    <property type="match status" value="1"/>
</dbReference>
<organism evidence="10 11">
    <name type="scientific">Aerosakkonema funiforme FACHB-1375</name>
    <dbReference type="NCBI Taxonomy" id="2949571"/>
    <lineage>
        <taxon>Bacteria</taxon>
        <taxon>Bacillati</taxon>
        <taxon>Cyanobacteriota</taxon>
        <taxon>Cyanophyceae</taxon>
        <taxon>Oscillatoriophycideae</taxon>
        <taxon>Aerosakkonematales</taxon>
        <taxon>Aerosakkonemataceae</taxon>
        <taxon>Aerosakkonema</taxon>
    </lineage>
</organism>
<gene>
    <name evidence="10" type="ORF">H6G03_28325</name>
</gene>
<comment type="caution">
    <text evidence="10">The sequence shown here is derived from an EMBL/GenBank/DDBJ whole genome shotgun (WGS) entry which is preliminary data.</text>
</comment>
<evidence type="ECO:0000256" key="6">
    <source>
        <dbReference type="ARBA" id="ARBA00022840"/>
    </source>
</evidence>
<evidence type="ECO:0000313" key="10">
    <source>
        <dbReference type="EMBL" id="MBD2184933.1"/>
    </source>
</evidence>
<dbReference type="Proteomes" id="UP000641646">
    <property type="component" value="Unassembled WGS sequence"/>
</dbReference>
<proteinExistence type="predicted"/>
<dbReference type="PANTHER" id="PTHR24363">
    <property type="entry name" value="SERINE/THREONINE PROTEIN KINASE"/>
    <property type="match status" value="1"/>
</dbReference>
<keyword evidence="5 10" id="KW-0418">Kinase</keyword>
<dbReference type="PANTHER" id="PTHR24363:SF0">
    <property type="entry name" value="SERINE_THREONINE KINASE LIKE DOMAIN CONTAINING 1"/>
    <property type="match status" value="1"/>
</dbReference>
<evidence type="ECO:0000256" key="8">
    <source>
        <dbReference type="ARBA" id="ARBA00048679"/>
    </source>
</evidence>
<keyword evidence="2" id="KW-0723">Serine/threonine-protein kinase</keyword>
<dbReference type="EMBL" id="JACJPW010000100">
    <property type="protein sequence ID" value="MBD2184933.1"/>
    <property type="molecule type" value="Genomic_DNA"/>
</dbReference>
<evidence type="ECO:0000259" key="9">
    <source>
        <dbReference type="PROSITE" id="PS50011"/>
    </source>
</evidence>
<dbReference type="GO" id="GO:0004674">
    <property type="term" value="F:protein serine/threonine kinase activity"/>
    <property type="evidence" value="ECO:0007669"/>
    <property type="project" value="UniProtKB-KW"/>
</dbReference>
<dbReference type="Pfam" id="PF00069">
    <property type="entry name" value="Pkinase"/>
    <property type="match status" value="1"/>
</dbReference>
<evidence type="ECO:0000313" key="11">
    <source>
        <dbReference type="Proteomes" id="UP000641646"/>
    </source>
</evidence>
<dbReference type="GO" id="GO:0005524">
    <property type="term" value="F:ATP binding"/>
    <property type="evidence" value="ECO:0007669"/>
    <property type="project" value="UniProtKB-KW"/>
</dbReference>
<name>A0A926VJN7_9CYAN</name>
<evidence type="ECO:0000256" key="5">
    <source>
        <dbReference type="ARBA" id="ARBA00022777"/>
    </source>
</evidence>
<dbReference type="RefSeq" id="WP_190472303.1">
    <property type="nucleotide sequence ID" value="NZ_JACJPW010000100.1"/>
</dbReference>
<dbReference type="EC" id="2.7.11.1" evidence="1"/>
<sequence length="310" mass="36682">MSICINPGCANLNIALNSSNRYCESCGNDLVLQNRYRVTSLLHDKSGYSTIYVVDDAGTEKVLKVLLPHRSRNPRVRYLFRQEADVLREMDHPGFPKVDGYFQQKLKNGKILHCIVMEKIEGSNLETWVDNHEPITEEIALEWLEKAVVILNELHRHKYLHRDIKPPNLILKNNGELVLIDFGAVTRKNFFYRKIYRNIIYIILSLLEKKPKGDGFRAPEQERRYCKYVSDFYSLARCFVYYLTKRSPGCENMYDENHNLQWRQYTVNISSDFLNLLDKMMARRIKDRYENGEEILKEIKKIKWNRLHTV</sequence>
<evidence type="ECO:0000256" key="1">
    <source>
        <dbReference type="ARBA" id="ARBA00012513"/>
    </source>
</evidence>
<dbReference type="SUPFAM" id="SSF56112">
    <property type="entry name" value="Protein kinase-like (PK-like)"/>
    <property type="match status" value="1"/>
</dbReference>
<dbReference type="Gene3D" id="1.10.510.10">
    <property type="entry name" value="Transferase(Phosphotransferase) domain 1"/>
    <property type="match status" value="1"/>
</dbReference>
<reference evidence="10" key="1">
    <citation type="journal article" date="2015" name="ISME J.">
        <title>Draft Genome Sequence of Streptomyces incarnatus NRRL8089, which Produces the Nucleoside Antibiotic Sinefungin.</title>
        <authorList>
            <person name="Oshima K."/>
            <person name="Hattori M."/>
            <person name="Shimizu H."/>
            <person name="Fukuda K."/>
            <person name="Nemoto M."/>
            <person name="Inagaki K."/>
            <person name="Tamura T."/>
        </authorList>
    </citation>
    <scope>NUCLEOTIDE SEQUENCE</scope>
    <source>
        <strain evidence="10">FACHB-1375</strain>
    </source>
</reference>
<keyword evidence="6" id="KW-0067">ATP-binding</keyword>
<dbReference type="AlphaFoldDB" id="A0A926VJN7"/>
<dbReference type="Gene3D" id="3.30.200.20">
    <property type="entry name" value="Phosphorylase Kinase, domain 1"/>
    <property type="match status" value="1"/>
</dbReference>
<evidence type="ECO:0000256" key="2">
    <source>
        <dbReference type="ARBA" id="ARBA00022527"/>
    </source>
</evidence>
<protein>
    <recommendedName>
        <fullName evidence="1">non-specific serine/threonine protein kinase</fullName>
        <ecNumber evidence="1">2.7.11.1</ecNumber>
    </recommendedName>
</protein>
<comment type="catalytic activity">
    <reaction evidence="7">
        <text>L-threonyl-[protein] + ATP = O-phospho-L-threonyl-[protein] + ADP + H(+)</text>
        <dbReference type="Rhea" id="RHEA:46608"/>
        <dbReference type="Rhea" id="RHEA-COMP:11060"/>
        <dbReference type="Rhea" id="RHEA-COMP:11605"/>
        <dbReference type="ChEBI" id="CHEBI:15378"/>
        <dbReference type="ChEBI" id="CHEBI:30013"/>
        <dbReference type="ChEBI" id="CHEBI:30616"/>
        <dbReference type="ChEBI" id="CHEBI:61977"/>
        <dbReference type="ChEBI" id="CHEBI:456216"/>
        <dbReference type="EC" id="2.7.11.1"/>
    </reaction>
</comment>
<evidence type="ECO:0000256" key="3">
    <source>
        <dbReference type="ARBA" id="ARBA00022679"/>
    </source>
</evidence>
<evidence type="ECO:0000256" key="4">
    <source>
        <dbReference type="ARBA" id="ARBA00022741"/>
    </source>
</evidence>